<dbReference type="PANTHER" id="PTHR12461:SF99">
    <property type="entry name" value="BIFUNCTIONAL PEPTIDASE AND (3S)-LYSYL HYDROXYLASE JMJD7"/>
    <property type="match status" value="1"/>
</dbReference>
<keyword evidence="3" id="KW-1185">Reference proteome</keyword>
<accession>A0A2P6NZ92</accession>
<protein>
    <recommendedName>
        <fullName evidence="1">JmjC domain-containing protein</fullName>
    </recommendedName>
</protein>
<evidence type="ECO:0000259" key="1">
    <source>
        <dbReference type="PROSITE" id="PS51184"/>
    </source>
</evidence>
<dbReference type="Gene3D" id="2.60.120.10">
    <property type="entry name" value="Jelly Rolls"/>
    <property type="match status" value="1"/>
</dbReference>
<dbReference type="STRING" id="1890364.A0A2P6NZ92"/>
<dbReference type="Proteomes" id="UP000241769">
    <property type="component" value="Unassembled WGS sequence"/>
</dbReference>
<dbReference type="SUPFAM" id="SSF51197">
    <property type="entry name" value="Clavaminate synthase-like"/>
    <property type="match status" value="1"/>
</dbReference>
<dbReference type="InterPro" id="IPR003347">
    <property type="entry name" value="JmjC_dom"/>
</dbReference>
<sequence>MERERSQAIGDDDIEPFITLSEESTDLYAVSYVERISCPDPLEFYRSYVSQNRPDPVNRGSDAISHWPALYRWTNDYLRERMGSEPVTVDVTPNGYGDAVVDDKYFVKPQEINVTFGEFLDLHEKRGGGEDEAIYYVQHQNGNFQSEFQRLSDDIDDELEWASQAFGASPDVVNFWMGEDRSVSSLHKDFYENIYAVVKGTKTFTLLPPTDLPFLYVDRFIGARYSREDSGKFRIKEDEPREEIPWIPVDPDSADLEAYPLFRYAHPVQCEVKEGEVLYLPSLWFHKVAQRGDETGRTIAINYWYNMQFSGNWCYYRFMEKSIEKAKERGYATRGRK</sequence>
<comment type="caution">
    <text evidence="2">The sequence shown here is derived from an EMBL/GenBank/DDBJ whole genome shotgun (WGS) entry which is preliminary data.</text>
</comment>
<organism evidence="2 3">
    <name type="scientific">Planoprotostelium fungivorum</name>
    <dbReference type="NCBI Taxonomy" id="1890364"/>
    <lineage>
        <taxon>Eukaryota</taxon>
        <taxon>Amoebozoa</taxon>
        <taxon>Evosea</taxon>
        <taxon>Variosea</taxon>
        <taxon>Cavosteliida</taxon>
        <taxon>Cavosteliaceae</taxon>
        <taxon>Planoprotostelium</taxon>
    </lineage>
</organism>
<dbReference type="PROSITE" id="PS51184">
    <property type="entry name" value="JMJC"/>
    <property type="match status" value="1"/>
</dbReference>
<gene>
    <name evidence="2" type="ORF">PROFUN_02160</name>
</gene>
<dbReference type="InterPro" id="IPR041667">
    <property type="entry name" value="Cupin_8"/>
</dbReference>
<dbReference type="AlphaFoldDB" id="A0A2P6NZ92"/>
<dbReference type="PANTHER" id="PTHR12461">
    <property type="entry name" value="HYPOXIA-INDUCIBLE FACTOR 1 ALPHA INHIBITOR-RELATED"/>
    <property type="match status" value="1"/>
</dbReference>
<evidence type="ECO:0000313" key="2">
    <source>
        <dbReference type="EMBL" id="PRP89286.1"/>
    </source>
</evidence>
<dbReference type="Pfam" id="PF13621">
    <property type="entry name" value="Cupin_8"/>
    <property type="match status" value="1"/>
</dbReference>
<proteinExistence type="predicted"/>
<dbReference type="FunCoup" id="A0A2P6NZ92">
    <property type="interactions" value="30"/>
</dbReference>
<dbReference type="InterPro" id="IPR014710">
    <property type="entry name" value="RmlC-like_jellyroll"/>
</dbReference>
<dbReference type="EMBL" id="MDYQ01000004">
    <property type="protein sequence ID" value="PRP89286.1"/>
    <property type="molecule type" value="Genomic_DNA"/>
</dbReference>
<dbReference type="OrthoDB" id="415358at2759"/>
<reference evidence="2 3" key="1">
    <citation type="journal article" date="2018" name="Genome Biol. Evol.">
        <title>Multiple Roots of Fruiting Body Formation in Amoebozoa.</title>
        <authorList>
            <person name="Hillmann F."/>
            <person name="Forbes G."/>
            <person name="Novohradska S."/>
            <person name="Ferling I."/>
            <person name="Riege K."/>
            <person name="Groth M."/>
            <person name="Westermann M."/>
            <person name="Marz M."/>
            <person name="Spaller T."/>
            <person name="Winckler T."/>
            <person name="Schaap P."/>
            <person name="Glockner G."/>
        </authorList>
    </citation>
    <scope>NUCLEOTIDE SEQUENCE [LARGE SCALE GENOMIC DNA]</scope>
    <source>
        <strain evidence="2 3">Jena</strain>
    </source>
</reference>
<dbReference type="SMART" id="SM00558">
    <property type="entry name" value="JmjC"/>
    <property type="match status" value="1"/>
</dbReference>
<feature type="domain" description="JmjC" evidence="1">
    <location>
        <begin position="134"/>
        <end position="330"/>
    </location>
</feature>
<dbReference type="InParanoid" id="A0A2P6NZ92"/>
<evidence type="ECO:0000313" key="3">
    <source>
        <dbReference type="Proteomes" id="UP000241769"/>
    </source>
</evidence>
<name>A0A2P6NZ92_9EUKA</name>